<comment type="caution">
    <text evidence="3">The sequence shown here is derived from an EMBL/GenBank/DDBJ whole genome shotgun (WGS) entry which is preliminary data.</text>
</comment>
<dbReference type="GO" id="GO:0000150">
    <property type="term" value="F:DNA strand exchange activity"/>
    <property type="evidence" value="ECO:0007669"/>
    <property type="project" value="InterPro"/>
</dbReference>
<evidence type="ECO:0000256" key="1">
    <source>
        <dbReference type="ARBA" id="ARBA00009913"/>
    </source>
</evidence>
<evidence type="ECO:0000313" key="4">
    <source>
        <dbReference type="Proteomes" id="UP000241614"/>
    </source>
</evidence>
<dbReference type="Pfam" id="PF00239">
    <property type="entry name" value="Resolvase"/>
    <property type="match status" value="1"/>
</dbReference>
<accession>A0A2T4XXL4</accession>
<dbReference type="GO" id="GO:0003677">
    <property type="term" value="F:DNA binding"/>
    <property type="evidence" value="ECO:0007669"/>
    <property type="project" value="InterPro"/>
</dbReference>
<dbReference type="InterPro" id="IPR050639">
    <property type="entry name" value="SSR_resolvase"/>
</dbReference>
<name>A0A2T4XXL4_ENTCL</name>
<dbReference type="SMART" id="SM00857">
    <property type="entry name" value="Resolvase"/>
    <property type="match status" value="1"/>
</dbReference>
<reference evidence="3 4" key="1">
    <citation type="submission" date="2018-04" db="EMBL/GenBank/DDBJ databases">
        <title>Genome sequencing reveals highly heavy metal resistance and biotechnology application of the novel Enterobacter cloacae amazonensis isolated from wastewater river in Manaus - Amazonas.</title>
        <authorList>
            <person name="Astolfi M.C.T."/>
            <person name="Carvalho E.B.D.S."/>
            <person name="Lacerda L.B."/>
            <person name="Pinto M.V."/>
            <person name="Nogueira V.B."/>
            <person name="Barros A.M."/>
            <person name="Astolfi-Filho S."/>
        </authorList>
    </citation>
    <scope>NUCLEOTIDE SEQUENCE [LARGE SCALE GENOMIC DNA]</scope>
    <source>
        <strain evidence="4">amazonensis</strain>
    </source>
</reference>
<dbReference type="CDD" id="cd03768">
    <property type="entry name" value="SR_ResInv"/>
    <property type="match status" value="1"/>
</dbReference>
<dbReference type="OrthoDB" id="9797501at2"/>
<evidence type="ECO:0000313" key="3">
    <source>
        <dbReference type="EMBL" id="PTM34684.1"/>
    </source>
</evidence>
<dbReference type="SUPFAM" id="SSF53041">
    <property type="entry name" value="Resolvase-like"/>
    <property type="match status" value="1"/>
</dbReference>
<dbReference type="EMBL" id="PZPP01000014">
    <property type="protein sequence ID" value="PTM34684.1"/>
    <property type="molecule type" value="Genomic_DNA"/>
</dbReference>
<evidence type="ECO:0000259" key="2">
    <source>
        <dbReference type="PROSITE" id="PS51736"/>
    </source>
</evidence>
<proteinExistence type="inferred from homology"/>
<dbReference type="Gene3D" id="3.40.50.1390">
    <property type="entry name" value="Resolvase, N-terminal catalytic domain"/>
    <property type="match status" value="1"/>
</dbReference>
<protein>
    <submittedName>
        <fullName evidence="3">Resolvase</fullName>
    </submittedName>
</protein>
<dbReference type="PROSITE" id="PS51736">
    <property type="entry name" value="RECOMBINASES_3"/>
    <property type="match status" value="1"/>
</dbReference>
<gene>
    <name evidence="3" type="ORF">DA103_12660</name>
</gene>
<dbReference type="InterPro" id="IPR036162">
    <property type="entry name" value="Resolvase-like_N_sf"/>
</dbReference>
<feature type="domain" description="Resolvase/invertase-type recombinase catalytic" evidence="2">
    <location>
        <begin position="1"/>
        <end position="128"/>
    </location>
</feature>
<dbReference type="PANTHER" id="PTHR30461">
    <property type="entry name" value="DNA-INVERTASE FROM LAMBDOID PROPHAGE"/>
    <property type="match status" value="1"/>
</dbReference>
<dbReference type="PANTHER" id="PTHR30461:SF26">
    <property type="entry name" value="RESOLVASE HOMOLOG YNEB"/>
    <property type="match status" value="1"/>
</dbReference>
<dbReference type="AlphaFoldDB" id="A0A2T4XXL4"/>
<comment type="similarity">
    <text evidence="1">Belongs to the site-specific recombinase resolvase family.</text>
</comment>
<organism evidence="3 4">
    <name type="scientific">Enterobacter cloacae</name>
    <dbReference type="NCBI Taxonomy" id="550"/>
    <lineage>
        <taxon>Bacteria</taxon>
        <taxon>Pseudomonadati</taxon>
        <taxon>Pseudomonadota</taxon>
        <taxon>Gammaproteobacteria</taxon>
        <taxon>Enterobacterales</taxon>
        <taxon>Enterobacteriaceae</taxon>
        <taxon>Enterobacter</taxon>
        <taxon>Enterobacter cloacae complex</taxon>
    </lineage>
</organism>
<sequence length="172" mass="18988">MRPFLFVYVSWLLRRRDKFRAEYSDKFSGKDTNRPGLAACLAFLHKGDTLHVHSLDRLGCNTLNILELVKQLNDRGVAVRFHKEGITADITSTIGKMMLTMLSAVATCKRELMLERKREAKAVNPAKGGKGKAVDRAGIVSALAAGGSVRNVAKDFNVNTSTVKRIKAEQEA</sequence>
<dbReference type="InterPro" id="IPR006119">
    <property type="entry name" value="Resolv_N"/>
</dbReference>
<dbReference type="Proteomes" id="UP000241614">
    <property type="component" value="Unassembled WGS sequence"/>
</dbReference>